<evidence type="ECO:0000256" key="1">
    <source>
        <dbReference type="SAM" id="SignalP"/>
    </source>
</evidence>
<protein>
    <submittedName>
        <fullName evidence="2">Uncharacterized protein</fullName>
    </submittedName>
</protein>
<name>A0A4D6MF11_VIGUN</name>
<organism evidence="2 3">
    <name type="scientific">Vigna unguiculata</name>
    <name type="common">Cowpea</name>
    <dbReference type="NCBI Taxonomy" id="3917"/>
    <lineage>
        <taxon>Eukaryota</taxon>
        <taxon>Viridiplantae</taxon>
        <taxon>Streptophyta</taxon>
        <taxon>Embryophyta</taxon>
        <taxon>Tracheophyta</taxon>
        <taxon>Spermatophyta</taxon>
        <taxon>Magnoliopsida</taxon>
        <taxon>eudicotyledons</taxon>
        <taxon>Gunneridae</taxon>
        <taxon>Pentapetalae</taxon>
        <taxon>rosids</taxon>
        <taxon>fabids</taxon>
        <taxon>Fabales</taxon>
        <taxon>Fabaceae</taxon>
        <taxon>Papilionoideae</taxon>
        <taxon>50 kb inversion clade</taxon>
        <taxon>NPAAA clade</taxon>
        <taxon>indigoferoid/millettioid clade</taxon>
        <taxon>Phaseoleae</taxon>
        <taxon>Vigna</taxon>
    </lineage>
</organism>
<dbReference type="Proteomes" id="UP000501690">
    <property type="component" value="Linkage Group LG7"/>
</dbReference>
<gene>
    <name evidence="2" type="ORF">DEO72_LG7g186</name>
</gene>
<dbReference type="AlphaFoldDB" id="A0A4D6MF11"/>
<accession>A0A4D6MF11</accession>
<sequence length="576" mass="65211">MRSFHLLSFVFLFINTFAVSYTHLGEVGLELVEEVFVCLLYTSRRGWTRAGRRGLCLSLIHISARLDSSWSKRSLSVSYTHLGEVGLELVEEVFVCLLYTSRRGWTRAGRRGLCLSLIHISARLDSSWSKRSLSVSYTHLGEVGLELVEEVFVCLLYTSRRGWTRAGRRGLCLSLIHISARLDSSWSKRSLSVSYTHLGEVGLELVEEVFVCLLYTSRRGWTRAGRRGLCLSLIHISARLDSSWSKRSLSVSYTHLGEVGLELVEEVFVCLLYTSRRGWTRAGRRGLCLSLIHISARLDSSWSKRSLSVSYTHLGEVGLELVEEVFVCLLYTSRRGWTRAGRRGLCLSLIHISARLDSSWSKRSLSVSYTHLGEVGLELVEEVFVCLLYTSRRGWTRAGRRGLCLSLIHISARLDSSWSKRSLSVSYTHLGEVGLELVEEVFVCLLYTSRRGWTRAGRRGLCLSLIHISARLDSSWSKRSLSVSYTHLGEVGLELVEEVFVCLLYTSRRGWTRAGRRGLCLSLIHISARLDSSWSKRSLSVSYTHLGEVGLELVEEVFVCLLYTSRRGWTRAGRRG</sequence>
<reference evidence="2 3" key="1">
    <citation type="submission" date="2019-04" db="EMBL/GenBank/DDBJ databases">
        <title>An improved genome assembly and genetic linkage map for asparagus bean, Vigna unguiculata ssp. sesquipedialis.</title>
        <authorList>
            <person name="Xia Q."/>
            <person name="Zhang R."/>
            <person name="Dong Y."/>
        </authorList>
    </citation>
    <scope>NUCLEOTIDE SEQUENCE [LARGE SCALE GENOMIC DNA]</scope>
    <source>
        <tissue evidence="2">Leaf</tissue>
    </source>
</reference>
<evidence type="ECO:0000313" key="2">
    <source>
        <dbReference type="EMBL" id="QCD98908.1"/>
    </source>
</evidence>
<feature type="chain" id="PRO_5020022673" evidence="1">
    <location>
        <begin position="21"/>
        <end position="576"/>
    </location>
</feature>
<keyword evidence="3" id="KW-1185">Reference proteome</keyword>
<feature type="signal peptide" evidence="1">
    <location>
        <begin position="1"/>
        <end position="20"/>
    </location>
</feature>
<keyword evidence="1" id="KW-0732">Signal</keyword>
<proteinExistence type="predicted"/>
<evidence type="ECO:0000313" key="3">
    <source>
        <dbReference type="Proteomes" id="UP000501690"/>
    </source>
</evidence>
<dbReference type="EMBL" id="CP039351">
    <property type="protein sequence ID" value="QCD98908.1"/>
    <property type="molecule type" value="Genomic_DNA"/>
</dbReference>